<evidence type="ECO:0000313" key="10">
    <source>
        <dbReference type="Proteomes" id="UP001260872"/>
    </source>
</evidence>
<proteinExistence type="predicted"/>
<keyword evidence="6 7" id="KW-0472">Membrane</keyword>
<evidence type="ECO:0000313" key="9">
    <source>
        <dbReference type="EMBL" id="MDR5712500.1"/>
    </source>
</evidence>
<dbReference type="Pfam" id="PF00528">
    <property type="entry name" value="BPD_transp_1"/>
    <property type="match status" value="1"/>
</dbReference>
<feature type="transmembrane region" description="Helical" evidence="7">
    <location>
        <begin position="67"/>
        <end position="88"/>
    </location>
</feature>
<keyword evidence="3" id="KW-1003">Cell membrane</keyword>
<dbReference type="RefSeq" id="WP_310537874.1">
    <property type="nucleotide sequence ID" value="NZ_BAAAOC010000004.1"/>
</dbReference>
<keyword evidence="4 7" id="KW-0812">Transmembrane</keyword>
<name>A0ABU1FVJ6_9MICC</name>
<accession>A0ABU1FVJ6</accession>
<keyword evidence="5 7" id="KW-1133">Transmembrane helix</keyword>
<feature type="transmembrane region" description="Helical" evidence="7">
    <location>
        <begin position="177"/>
        <end position="201"/>
    </location>
</feature>
<dbReference type="InterPro" id="IPR000515">
    <property type="entry name" value="MetI-like"/>
</dbReference>
<protein>
    <submittedName>
        <fullName evidence="9">ABC transporter permease subunit</fullName>
    </submittedName>
</protein>
<feature type="transmembrane region" description="Helical" evidence="7">
    <location>
        <begin position="100"/>
        <end position="118"/>
    </location>
</feature>
<feature type="transmembrane region" description="Helical" evidence="7">
    <location>
        <begin position="228"/>
        <end position="249"/>
    </location>
</feature>
<dbReference type="PANTHER" id="PTHR30151:SF20">
    <property type="entry name" value="ABC TRANSPORTER PERMEASE PROTEIN HI_0355-RELATED"/>
    <property type="match status" value="1"/>
</dbReference>
<evidence type="ECO:0000256" key="5">
    <source>
        <dbReference type="ARBA" id="ARBA00022989"/>
    </source>
</evidence>
<sequence length="261" mass="27105">METGVDKRRGALYSALGLIGVVALWWIGTLTFLSEVRIPSPDGVIRSLVQDGFAFYWPHFSVTIHEAALGFFWGNLAAILLASVVLVLPWTERLITQIAVISYCIPIVAVAPVLFIVIGAPSTGEPSGTAVALAVLAVFFTTVVGTLLGLKSADAASLDVVTVYGGNRLTQLRKVRAIAALPSVLNALQIAAPAALLGAILGEYVGGVRQGVGLALMIAQTNLDVERAWALGLLCAAVAGAAYAAFGLIGRLLTPWSKGGA</sequence>
<dbReference type="Proteomes" id="UP001260872">
    <property type="component" value="Unassembled WGS sequence"/>
</dbReference>
<reference evidence="10" key="1">
    <citation type="submission" date="2023-07" db="EMBL/GenBank/DDBJ databases">
        <title>Description of three actinobacteria isolated from air of manufacturing shop in a pharmaceutical factory.</title>
        <authorList>
            <person name="Zhang D.-F."/>
        </authorList>
    </citation>
    <scope>NUCLEOTIDE SEQUENCE [LARGE SCALE GENOMIC DNA]</scope>
    <source>
        <strain evidence="10">CCTCC AB 207010</strain>
    </source>
</reference>
<organism evidence="9 10">
    <name type="scientific">Nesterenkonia flava</name>
    <dbReference type="NCBI Taxonomy" id="469799"/>
    <lineage>
        <taxon>Bacteria</taxon>
        <taxon>Bacillati</taxon>
        <taxon>Actinomycetota</taxon>
        <taxon>Actinomycetes</taxon>
        <taxon>Micrococcales</taxon>
        <taxon>Micrococcaceae</taxon>
        <taxon>Nesterenkonia</taxon>
    </lineage>
</organism>
<evidence type="ECO:0000256" key="4">
    <source>
        <dbReference type="ARBA" id="ARBA00022692"/>
    </source>
</evidence>
<feature type="transmembrane region" description="Helical" evidence="7">
    <location>
        <begin position="12"/>
        <end position="33"/>
    </location>
</feature>
<evidence type="ECO:0000256" key="7">
    <source>
        <dbReference type="SAM" id="Phobius"/>
    </source>
</evidence>
<evidence type="ECO:0000259" key="8">
    <source>
        <dbReference type="Pfam" id="PF00528"/>
    </source>
</evidence>
<dbReference type="PANTHER" id="PTHR30151">
    <property type="entry name" value="ALKANE SULFONATE ABC TRANSPORTER-RELATED, MEMBRANE SUBUNIT"/>
    <property type="match status" value="1"/>
</dbReference>
<comment type="caution">
    <text evidence="9">The sequence shown here is derived from an EMBL/GenBank/DDBJ whole genome shotgun (WGS) entry which is preliminary data.</text>
</comment>
<feature type="transmembrane region" description="Helical" evidence="7">
    <location>
        <begin position="130"/>
        <end position="150"/>
    </location>
</feature>
<dbReference type="Gene3D" id="1.10.3720.10">
    <property type="entry name" value="MetI-like"/>
    <property type="match status" value="1"/>
</dbReference>
<dbReference type="InterPro" id="IPR035906">
    <property type="entry name" value="MetI-like_sf"/>
</dbReference>
<comment type="subcellular location">
    <subcellularLocation>
        <location evidence="1">Cell membrane</location>
        <topology evidence="1">Multi-pass membrane protein</topology>
    </subcellularLocation>
</comment>
<evidence type="ECO:0000256" key="6">
    <source>
        <dbReference type="ARBA" id="ARBA00023136"/>
    </source>
</evidence>
<evidence type="ECO:0000256" key="1">
    <source>
        <dbReference type="ARBA" id="ARBA00004651"/>
    </source>
</evidence>
<evidence type="ECO:0000256" key="2">
    <source>
        <dbReference type="ARBA" id="ARBA00022448"/>
    </source>
</evidence>
<gene>
    <name evidence="9" type="ORF">RH857_10205</name>
</gene>
<feature type="domain" description="ABC transmembrane type-1" evidence="8">
    <location>
        <begin position="74"/>
        <end position="253"/>
    </location>
</feature>
<evidence type="ECO:0000256" key="3">
    <source>
        <dbReference type="ARBA" id="ARBA00022475"/>
    </source>
</evidence>
<keyword evidence="10" id="KW-1185">Reference proteome</keyword>
<keyword evidence="2" id="KW-0813">Transport</keyword>
<dbReference type="SUPFAM" id="SSF161098">
    <property type="entry name" value="MetI-like"/>
    <property type="match status" value="1"/>
</dbReference>
<dbReference type="EMBL" id="JAVKGT010000027">
    <property type="protein sequence ID" value="MDR5712500.1"/>
    <property type="molecule type" value="Genomic_DNA"/>
</dbReference>